<dbReference type="PANTHER" id="PTHR37534:SF46">
    <property type="entry name" value="ZN(II)2CYS6 TRANSCRIPTION FACTOR (EUROFUNG)"/>
    <property type="match status" value="1"/>
</dbReference>
<evidence type="ECO:0000256" key="3">
    <source>
        <dbReference type="SAM" id="MobiDB-lite"/>
    </source>
</evidence>
<sequence>AYVIRSSPKDRLRQDLPNDQAPTSIKALLVLSAMMPGETEPRQYRFVGAYSRKRRRRNASLGEGAEASHTQLRASTSASDIVTASAPISKGVIEEQGAPITTPSSLPLATPCVLQIPPPLAEAALIVQEYAHSIDNILMPSILPPTEDADQPGPVDWSYSSFMNSSFDPSFSPAAVFDTPHDHAQVPTQLGIDIPPRSETPSSPDSPQDNVAYPETPSHGEPPPQPAESPGIALSLPNPQQIVYNNRVTIADLVTRYDKEFCVMPLTHDFDANPFRFDTKSYRNSKLLFHSILALSYKHINRETGSCADEARTYKTRALQMLHDTENASTGTAPATTFLDALLIMMTLDCATSAHGPWTWYLKRAYKMMQATKSLNIEVTPRMRARMEMLVWWDVTLALTSRQGFVLPESAIVALFSKDKSKNETFYDVSGCPEALFRHMIRLGSYAREFEVVSSMTCAKFDIEPVLEVEKQITEWRDPDYEDRPEQYDFTLSSEQICEIEAMAQYKEDLHHCAEAWRYCLLIYIGRVFRWQRDQPAQPILGFLARKTLRHVTCCRYTSQLQKQLLLPVFLAGCETNDEHLREAALSYCKWWSDKTKYDMFLTTHSLLQEFWSEDNDESWWGSFLDKKTRSTDGSADSRQYLFG</sequence>
<dbReference type="GO" id="GO:0005634">
    <property type="term" value="C:nucleus"/>
    <property type="evidence" value="ECO:0007669"/>
    <property type="project" value="UniProtKB-SubCell"/>
</dbReference>
<evidence type="ECO:0000256" key="2">
    <source>
        <dbReference type="ARBA" id="ARBA00023242"/>
    </source>
</evidence>
<dbReference type="InterPro" id="IPR021858">
    <property type="entry name" value="Fun_TF"/>
</dbReference>
<evidence type="ECO:0008006" key="5">
    <source>
        <dbReference type="Google" id="ProtNLM"/>
    </source>
</evidence>
<feature type="region of interest" description="Disordered" evidence="3">
    <location>
        <begin position="186"/>
        <end position="235"/>
    </location>
</feature>
<dbReference type="PANTHER" id="PTHR37534">
    <property type="entry name" value="TRANSCRIPTIONAL ACTIVATOR PROTEIN UGA3"/>
    <property type="match status" value="1"/>
</dbReference>
<dbReference type="EMBL" id="CDPU01000015">
    <property type="protein sequence ID" value="CEO49756.1"/>
    <property type="molecule type" value="Genomic_DNA"/>
</dbReference>
<comment type="subcellular location">
    <subcellularLocation>
        <location evidence="1">Nucleus</location>
    </subcellularLocation>
</comment>
<keyword evidence="2" id="KW-0539">Nucleus</keyword>
<gene>
    <name evidence="4" type="ORF">BN869_000005813_1</name>
</gene>
<accession>A0A0B7K553</accession>
<feature type="compositionally biased region" description="Polar residues" evidence="3">
    <location>
        <begin position="68"/>
        <end position="78"/>
    </location>
</feature>
<organism evidence="4">
    <name type="scientific">Bionectria ochroleuca</name>
    <name type="common">Gliocladium roseum</name>
    <dbReference type="NCBI Taxonomy" id="29856"/>
    <lineage>
        <taxon>Eukaryota</taxon>
        <taxon>Fungi</taxon>
        <taxon>Dikarya</taxon>
        <taxon>Ascomycota</taxon>
        <taxon>Pezizomycotina</taxon>
        <taxon>Sordariomycetes</taxon>
        <taxon>Hypocreomycetidae</taxon>
        <taxon>Hypocreales</taxon>
        <taxon>Bionectriaceae</taxon>
        <taxon>Clonostachys</taxon>
    </lineage>
</organism>
<evidence type="ECO:0000256" key="1">
    <source>
        <dbReference type="ARBA" id="ARBA00004123"/>
    </source>
</evidence>
<evidence type="ECO:0000313" key="4">
    <source>
        <dbReference type="EMBL" id="CEO49756.1"/>
    </source>
</evidence>
<feature type="compositionally biased region" description="Polar residues" evidence="3">
    <location>
        <begin position="199"/>
        <end position="209"/>
    </location>
</feature>
<name>A0A0B7K553_BIOOC</name>
<feature type="region of interest" description="Disordered" evidence="3">
    <location>
        <begin position="57"/>
        <end position="78"/>
    </location>
</feature>
<protein>
    <recommendedName>
        <fullName evidence="5">Transcription factor domain-containing protein</fullName>
    </recommendedName>
</protein>
<dbReference type="AlphaFoldDB" id="A0A0B7K553"/>
<feature type="non-terminal residue" evidence="4">
    <location>
        <position position="1"/>
    </location>
</feature>
<reference evidence="4" key="1">
    <citation type="submission" date="2015-01" db="EMBL/GenBank/DDBJ databases">
        <authorList>
            <person name="Durling Mikael"/>
        </authorList>
    </citation>
    <scope>NUCLEOTIDE SEQUENCE</scope>
</reference>
<proteinExistence type="predicted"/>
<dbReference type="Pfam" id="PF11951">
    <property type="entry name" value="Fungal_trans_2"/>
    <property type="match status" value="1"/>
</dbReference>